<protein>
    <submittedName>
        <fullName evidence="7">M23 family metallopeptidase</fullName>
    </submittedName>
</protein>
<keyword evidence="8" id="KW-1185">Reference proteome</keyword>
<evidence type="ECO:0000256" key="4">
    <source>
        <dbReference type="ARBA" id="ARBA00023157"/>
    </source>
</evidence>
<dbReference type="CDD" id="cd12797">
    <property type="entry name" value="M23_peptidase"/>
    <property type="match status" value="1"/>
</dbReference>
<dbReference type="EMBL" id="JAOTJD010000017">
    <property type="protein sequence ID" value="MFD3264403.1"/>
    <property type="molecule type" value="Genomic_DNA"/>
</dbReference>
<evidence type="ECO:0000313" key="7">
    <source>
        <dbReference type="EMBL" id="MFD3264403.1"/>
    </source>
</evidence>
<evidence type="ECO:0000256" key="2">
    <source>
        <dbReference type="ARBA" id="ARBA00022729"/>
    </source>
</evidence>
<sequence>MDVDGDGRYDLARPVANAVRGVDAYGSGAFGASRDGGRRAHRGVDFVASPGEQIRAPIGGVVTRIGAAYSGGNSLQYVEIANSVTRYKARVLYVGPAVEPGWTVAAGDVIGRAQDLAERYPAGMTNHVHVELTGGQGGRLNPLVVLPARPAVMRGPTA</sequence>
<feature type="domain" description="M23ase beta-sheet core" evidence="6">
    <location>
        <begin position="40"/>
        <end position="141"/>
    </location>
</feature>
<evidence type="ECO:0000256" key="5">
    <source>
        <dbReference type="ARBA" id="ARBA00024361"/>
    </source>
</evidence>
<dbReference type="InterPro" id="IPR008663">
    <property type="entry name" value="LECT2"/>
</dbReference>
<organism evidence="7 8">
    <name type="scientific">Phenylobacterium ferrooxidans</name>
    <dbReference type="NCBI Taxonomy" id="2982689"/>
    <lineage>
        <taxon>Bacteria</taxon>
        <taxon>Pseudomonadati</taxon>
        <taxon>Pseudomonadota</taxon>
        <taxon>Alphaproteobacteria</taxon>
        <taxon>Caulobacterales</taxon>
        <taxon>Caulobacteraceae</taxon>
        <taxon>Phenylobacterium</taxon>
    </lineage>
</organism>
<dbReference type="Gene3D" id="2.70.70.10">
    <property type="entry name" value="Glucose Permease (Domain IIA)"/>
    <property type="match status" value="1"/>
</dbReference>
<evidence type="ECO:0000259" key="6">
    <source>
        <dbReference type="Pfam" id="PF01551"/>
    </source>
</evidence>
<reference evidence="7 8" key="1">
    <citation type="submission" date="2022-09" db="EMBL/GenBank/DDBJ databases">
        <title>New species of Phenylobacterium.</title>
        <authorList>
            <person name="Mieszkin S."/>
        </authorList>
    </citation>
    <scope>NUCLEOTIDE SEQUENCE [LARGE SCALE GENOMIC DNA]</scope>
    <source>
        <strain evidence="7 8">HK31-G</strain>
    </source>
</reference>
<keyword evidence="2" id="KW-0732">Signal</keyword>
<name>A0ABW6CU60_9CAUL</name>
<dbReference type="InterPro" id="IPR016047">
    <property type="entry name" value="M23ase_b-sheet_dom"/>
</dbReference>
<dbReference type="Pfam" id="PF01551">
    <property type="entry name" value="Peptidase_M23"/>
    <property type="match status" value="1"/>
</dbReference>
<keyword evidence="3" id="KW-0862">Zinc</keyword>
<evidence type="ECO:0000256" key="3">
    <source>
        <dbReference type="ARBA" id="ARBA00022833"/>
    </source>
</evidence>
<evidence type="ECO:0000256" key="1">
    <source>
        <dbReference type="ARBA" id="ARBA00022723"/>
    </source>
</evidence>
<keyword evidence="4" id="KW-1015">Disulfide bond</keyword>
<dbReference type="InterPro" id="IPR011055">
    <property type="entry name" value="Dup_hybrid_motif"/>
</dbReference>
<dbReference type="Proteomes" id="UP001598130">
    <property type="component" value="Unassembled WGS sequence"/>
</dbReference>
<accession>A0ABW6CU60</accession>
<dbReference type="PANTHER" id="PTHR11329:SF0">
    <property type="entry name" value="LEUKOCYTE CELL-DERIVED CHEMOTAXIN-2"/>
    <property type="match status" value="1"/>
</dbReference>
<gene>
    <name evidence="7" type="ORF">OCL97_10595</name>
</gene>
<evidence type="ECO:0000313" key="8">
    <source>
        <dbReference type="Proteomes" id="UP001598130"/>
    </source>
</evidence>
<dbReference type="SUPFAM" id="SSF51261">
    <property type="entry name" value="Duplicated hybrid motif"/>
    <property type="match status" value="1"/>
</dbReference>
<dbReference type="RefSeq" id="WP_377370002.1">
    <property type="nucleotide sequence ID" value="NZ_JAOTJD010000017.1"/>
</dbReference>
<dbReference type="PANTHER" id="PTHR11329">
    <property type="entry name" value="LEUKOCYTE CELL-DERIVED CHEMOTAXIN 2"/>
    <property type="match status" value="1"/>
</dbReference>
<proteinExistence type="inferred from homology"/>
<keyword evidence="1" id="KW-0479">Metal-binding</keyword>
<comment type="caution">
    <text evidence="7">The sequence shown here is derived from an EMBL/GenBank/DDBJ whole genome shotgun (WGS) entry which is preliminary data.</text>
</comment>
<comment type="similarity">
    <text evidence="5">Belongs to the LECT2/MIM-1 family.</text>
</comment>